<dbReference type="GO" id="GO:0008233">
    <property type="term" value="F:peptidase activity"/>
    <property type="evidence" value="ECO:0007669"/>
    <property type="project" value="UniProtKB-KW"/>
</dbReference>
<feature type="domain" description="ClpX-type ZB" evidence="8">
    <location>
        <begin position="1"/>
        <end position="54"/>
    </location>
</feature>
<dbReference type="InterPro" id="IPR019489">
    <property type="entry name" value="Clp_ATPase_C"/>
</dbReference>
<gene>
    <name evidence="6" type="primary">clpX</name>
    <name evidence="9" type="ORF">FD16_GL002253</name>
</gene>
<keyword evidence="3 6" id="KW-0862">Zinc</keyword>
<keyword evidence="9" id="KW-0645">Protease</keyword>
<keyword evidence="4 6" id="KW-0067">ATP-binding</keyword>
<dbReference type="InterPro" id="IPR050052">
    <property type="entry name" value="ATP-dep_Clp_protease_ClpX"/>
</dbReference>
<dbReference type="InterPro" id="IPR004487">
    <property type="entry name" value="Clp_protease_ATP-bd_su_ClpX"/>
</dbReference>
<comment type="caution">
    <text evidence="9">The sequence shown here is derived from an EMBL/GenBank/DDBJ whole genome shotgun (WGS) entry which is preliminary data.</text>
</comment>
<dbReference type="AlphaFoldDB" id="A0A0R1WC11"/>
<dbReference type="Pfam" id="PF06689">
    <property type="entry name" value="zf-C4_ClpX"/>
    <property type="match status" value="1"/>
</dbReference>
<dbReference type="NCBIfam" id="NF003745">
    <property type="entry name" value="PRK05342.1"/>
    <property type="match status" value="1"/>
</dbReference>
<feature type="binding site" evidence="6 7">
    <location>
        <position position="35"/>
    </location>
    <ligand>
        <name>Zn(2+)</name>
        <dbReference type="ChEBI" id="CHEBI:29105"/>
    </ligand>
</feature>
<dbReference type="InterPro" id="IPR059188">
    <property type="entry name" value="Znf_CLPX-like"/>
</dbReference>
<feature type="binding site" evidence="6 7">
    <location>
        <position position="16"/>
    </location>
    <ligand>
        <name>Zn(2+)</name>
        <dbReference type="ChEBI" id="CHEBI:29105"/>
    </ligand>
</feature>
<dbReference type="FunFam" id="1.10.8.60:FF:000002">
    <property type="entry name" value="ATP-dependent Clp protease ATP-binding subunit ClpX"/>
    <property type="match status" value="1"/>
</dbReference>
<dbReference type="InterPro" id="IPR046425">
    <property type="entry name" value="ClpX_bact"/>
</dbReference>
<dbReference type="NCBIfam" id="TIGR00382">
    <property type="entry name" value="clpX"/>
    <property type="match status" value="1"/>
</dbReference>
<dbReference type="PANTHER" id="PTHR48102:SF7">
    <property type="entry name" value="ATP-DEPENDENT CLP PROTEASE ATP-BINDING SUBUNIT CLPX-LIKE, MITOCHONDRIAL"/>
    <property type="match status" value="1"/>
</dbReference>
<feature type="binding site" evidence="6 7">
    <location>
        <position position="13"/>
    </location>
    <ligand>
        <name>Zn(2+)</name>
        <dbReference type="ChEBI" id="CHEBI:29105"/>
    </ligand>
</feature>
<dbReference type="GO" id="GO:0008270">
    <property type="term" value="F:zinc ion binding"/>
    <property type="evidence" value="ECO:0007669"/>
    <property type="project" value="UniProtKB-UniRule"/>
</dbReference>
<dbReference type="HAMAP" id="MF_00175">
    <property type="entry name" value="ClpX"/>
    <property type="match status" value="1"/>
</dbReference>
<evidence type="ECO:0000256" key="2">
    <source>
        <dbReference type="ARBA" id="ARBA00022741"/>
    </source>
</evidence>
<organism evidence="9 10">
    <name type="scientific">Paucilactobacillus suebicus DSM 5007 = KCTC 3549</name>
    <dbReference type="NCBI Taxonomy" id="1423807"/>
    <lineage>
        <taxon>Bacteria</taxon>
        <taxon>Bacillati</taxon>
        <taxon>Bacillota</taxon>
        <taxon>Bacilli</taxon>
        <taxon>Lactobacillales</taxon>
        <taxon>Lactobacillaceae</taxon>
        <taxon>Paucilactobacillus</taxon>
    </lineage>
</organism>
<dbReference type="GO" id="GO:0051082">
    <property type="term" value="F:unfolded protein binding"/>
    <property type="evidence" value="ECO:0007669"/>
    <property type="project" value="UniProtKB-UniRule"/>
</dbReference>
<evidence type="ECO:0000256" key="7">
    <source>
        <dbReference type="PROSITE-ProRule" id="PRU01250"/>
    </source>
</evidence>
<dbReference type="Gene3D" id="1.10.8.60">
    <property type="match status" value="1"/>
</dbReference>
<dbReference type="PATRIC" id="fig|1423807.3.peg.2319"/>
<feature type="binding site" evidence="6 7">
    <location>
        <position position="38"/>
    </location>
    <ligand>
        <name>Zn(2+)</name>
        <dbReference type="ChEBI" id="CHEBI:29105"/>
    </ligand>
</feature>
<dbReference type="Pfam" id="PF10431">
    <property type="entry name" value="ClpB_D2-small"/>
    <property type="match status" value="1"/>
</dbReference>
<evidence type="ECO:0000256" key="3">
    <source>
        <dbReference type="ARBA" id="ARBA00022833"/>
    </source>
</evidence>
<keyword evidence="2 6" id="KW-0547">Nucleotide-binding</keyword>
<comment type="function">
    <text evidence="6">ATP-dependent specificity component of the Clp protease. It directs the protease to specific substrates. Can perform chaperone functions in the absence of ClpP.</text>
</comment>
<dbReference type="FunFam" id="3.40.50.300:FF:000005">
    <property type="entry name" value="ATP-dependent Clp protease ATP-binding subunit ClpX"/>
    <property type="match status" value="1"/>
</dbReference>
<dbReference type="SMART" id="SM00994">
    <property type="entry name" value="zf-C4_ClpX"/>
    <property type="match status" value="1"/>
</dbReference>
<dbReference type="Pfam" id="PF07724">
    <property type="entry name" value="AAA_2"/>
    <property type="match status" value="1"/>
</dbReference>
<dbReference type="GO" id="GO:0046983">
    <property type="term" value="F:protein dimerization activity"/>
    <property type="evidence" value="ECO:0007669"/>
    <property type="project" value="UniProtKB-UniRule"/>
</dbReference>
<evidence type="ECO:0000256" key="1">
    <source>
        <dbReference type="ARBA" id="ARBA00022723"/>
    </source>
</evidence>
<dbReference type="OrthoDB" id="9804062at2"/>
<keyword evidence="9" id="KW-0378">Hydrolase</keyword>
<dbReference type="EMBL" id="AZGF01000007">
    <property type="protein sequence ID" value="KRM12502.1"/>
    <property type="molecule type" value="Genomic_DNA"/>
</dbReference>
<keyword evidence="10" id="KW-1185">Reference proteome</keyword>
<dbReference type="GO" id="GO:0016887">
    <property type="term" value="F:ATP hydrolysis activity"/>
    <property type="evidence" value="ECO:0007669"/>
    <property type="project" value="InterPro"/>
</dbReference>
<keyword evidence="5 6" id="KW-0143">Chaperone</keyword>
<dbReference type="RefSeq" id="WP_010622372.1">
    <property type="nucleotide sequence ID" value="NZ_AZGF01000007.1"/>
</dbReference>
<dbReference type="InterPro" id="IPR003959">
    <property type="entry name" value="ATPase_AAA_core"/>
</dbReference>
<dbReference type="PANTHER" id="PTHR48102">
    <property type="entry name" value="ATP-DEPENDENT CLP PROTEASE ATP-BINDING SUBUNIT CLPX-LIKE, MITOCHONDRIAL-RELATED"/>
    <property type="match status" value="1"/>
</dbReference>
<dbReference type="InterPro" id="IPR027417">
    <property type="entry name" value="P-loop_NTPase"/>
</dbReference>
<comment type="subunit">
    <text evidence="6">Component of the ClpX-ClpP complex. Forms a hexameric ring that, in the presence of ATP, binds to fourteen ClpP subunits assembled into a disk-like structure with a central cavity, resembling the structure of eukaryotic proteasomes.</text>
</comment>
<accession>A0A0R1WC11</accession>
<feature type="binding site" evidence="6">
    <location>
        <begin position="119"/>
        <end position="126"/>
    </location>
    <ligand>
        <name>ATP</name>
        <dbReference type="ChEBI" id="CHEBI:30616"/>
    </ligand>
</feature>
<evidence type="ECO:0000313" key="10">
    <source>
        <dbReference type="Proteomes" id="UP000051820"/>
    </source>
</evidence>
<dbReference type="SUPFAM" id="SSF52540">
    <property type="entry name" value="P-loop containing nucleoside triphosphate hydrolases"/>
    <property type="match status" value="1"/>
</dbReference>
<dbReference type="InterPro" id="IPR010603">
    <property type="entry name" value="Znf_CppX_C4"/>
</dbReference>
<dbReference type="CDD" id="cd19497">
    <property type="entry name" value="RecA-like_ClpX"/>
    <property type="match status" value="1"/>
</dbReference>
<dbReference type="Gene3D" id="3.40.50.300">
    <property type="entry name" value="P-loop containing nucleotide triphosphate hydrolases"/>
    <property type="match status" value="1"/>
</dbReference>
<dbReference type="SUPFAM" id="SSF57716">
    <property type="entry name" value="Glucocorticoid receptor-like (DNA-binding domain)"/>
    <property type="match status" value="1"/>
</dbReference>
<dbReference type="GO" id="GO:0051603">
    <property type="term" value="P:proteolysis involved in protein catabolic process"/>
    <property type="evidence" value="ECO:0007669"/>
    <property type="project" value="TreeGrafter"/>
</dbReference>
<dbReference type="GO" id="GO:0051301">
    <property type="term" value="P:cell division"/>
    <property type="evidence" value="ECO:0007669"/>
    <property type="project" value="TreeGrafter"/>
</dbReference>
<proteinExistence type="inferred from homology"/>
<dbReference type="PROSITE" id="PS51902">
    <property type="entry name" value="CLPX_ZB"/>
    <property type="match status" value="1"/>
</dbReference>
<evidence type="ECO:0000259" key="8">
    <source>
        <dbReference type="PROSITE" id="PS51902"/>
    </source>
</evidence>
<dbReference type="GO" id="GO:0140662">
    <property type="term" value="F:ATP-dependent protein folding chaperone"/>
    <property type="evidence" value="ECO:0007669"/>
    <property type="project" value="InterPro"/>
</dbReference>
<reference evidence="9 10" key="1">
    <citation type="journal article" date="2015" name="Genome Announc.">
        <title>Expanding the biotechnology potential of lactobacilli through comparative genomics of 213 strains and associated genera.</title>
        <authorList>
            <person name="Sun Z."/>
            <person name="Harris H.M."/>
            <person name="McCann A."/>
            <person name="Guo C."/>
            <person name="Argimon S."/>
            <person name="Zhang W."/>
            <person name="Yang X."/>
            <person name="Jeffery I.B."/>
            <person name="Cooney J.C."/>
            <person name="Kagawa T.F."/>
            <person name="Liu W."/>
            <person name="Song Y."/>
            <person name="Salvetti E."/>
            <person name="Wrobel A."/>
            <person name="Rasinkangas P."/>
            <person name="Parkhill J."/>
            <person name="Rea M.C."/>
            <person name="O'Sullivan O."/>
            <person name="Ritari J."/>
            <person name="Douillard F.P."/>
            <person name="Paul Ross R."/>
            <person name="Yang R."/>
            <person name="Briner A.E."/>
            <person name="Felis G.E."/>
            <person name="de Vos W.M."/>
            <person name="Barrangou R."/>
            <person name="Klaenhammer T.R."/>
            <person name="Caufield P.W."/>
            <person name="Cui Y."/>
            <person name="Zhang H."/>
            <person name="O'Toole P.W."/>
        </authorList>
    </citation>
    <scope>NUCLEOTIDE SEQUENCE [LARGE SCALE GENOMIC DNA]</scope>
    <source>
        <strain evidence="9 10">DSM 5007</strain>
    </source>
</reference>
<dbReference type="GO" id="GO:0005524">
    <property type="term" value="F:ATP binding"/>
    <property type="evidence" value="ECO:0007669"/>
    <property type="project" value="UniProtKB-UniRule"/>
</dbReference>
<dbReference type="SMART" id="SM01086">
    <property type="entry name" value="ClpB_D2-small"/>
    <property type="match status" value="1"/>
</dbReference>
<comment type="similarity">
    <text evidence="6 7">Belongs to the ClpX chaperone family.</text>
</comment>
<dbReference type="InterPro" id="IPR038366">
    <property type="entry name" value="Znf_CppX_C4_sf"/>
</dbReference>
<evidence type="ECO:0000313" key="9">
    <source>
        <dbReference type="EMBL" id="KRM12502.1"/>
    </source>
</evidence>
<dbReference type="eggNOG" id="COG1219">
    <property type="taxonomic scope" value="Bacteria"/>
</dbReference>
<name>A0A0R1WC11_9LACO</name>
<dbReference type="SMART" id="SM00382">
    <property type="entry name" value="AAA"/>
    <property type="match status" value="1"/>
</dbReference>
<dbReference type="GO" id="GO:0009376">
    <property type="term" value="C:HslUV protease complex"/>
    <property type="evidence" value="ECO:0007669"/>
    <property type="project" value="TreeGrafter"/>
</dbReference>
<protein>
    <recommendedName>
        <fullName evidence="6">ATP-dependent Clp protease ATP-binding subunit ClpX</fullName>
    </recommendedName>
</protein>
<evidence type="ECO:0000256" key="4">
    <source>
        <dbReference type="ARBA" id="ARBA00022840"/>
    </source>
</evidence>
<dbReference type="Gene3D" id="6.20.220.10">
    <property type="entry name" value="ClpX chaperone, C4-type zinc finger domain"/>
    <property type="match status" value="1"/>
</dbReference>
<dbReference type="InterPro" id="IPR003593">
    <property type="entry name" value="AAA+_ATPase"/>
</dbReference>
<sequence>MFEDTNGMDSVNCSFCGKSQDQVKKIVAGPGVYICNECIDLCKEIIDEEIAEDAAQSLLDVPTPAEIVTKLDDYVIGQEDAKKTLSVAVYNHYKRVNAMTNSSDDDTELQKSNISLIGPTGSGKTYLAQSLAKILNVPFAIADATTLTEAGYVGEDVENIILKLLQSADYDVERAEKGIIYIDEIDKIAKKSENVSITRDVSGEGVQQALLKILEGTIANVPPQGGRKHPQQEFIQINTKNILFIVGGAFDGIETIVKDRLGDKTIGFGTNSREIDQVTEKNVLQHVVPEDLLSFGLIPEFIGRLPILTALQKLDEHDLVRILTEPKNALVKQYQKLISLDDSELEFTHGALIAMAQLAIKRNTGARGLRSIIEDVMRDVMYDLPNRKDVAKVVINKNNVTKHTEPEYVLKDQKAS</sequence>
<keyword evidence="1 6" id="KW-0479">Metal-binding</keyword>
<evidence type="ECO:0000256" key="5">
    <source>
        <dbReference type="ARBA" id="ARBA00023186"/>
    </source>
</evidence>
<evidence type="ECO:0000256" key="6">
    <source>
        <dbReference type="HAMAP-Rule" id="MF_00175"/>
    </source>
</evidence>
<dbReference type="STRING" id="1423807.FD16_GL002253"/>
<dbReference type="Proteomes" id="UP000051820">
    <property type="component" value="Unassembled WGS sequence"/>
</dbReference>